<evidence type="ECO:0000256" key="1">
    <source>
        <dbReference type="SAM" id="MobiDB-lite"/>
    </source>
</evidence>
<feature type="region of interest" description="Disordered" evidence="1">
    <location>
        <begin position="1"/>
        <end position="113"/>
    </location>
</feature>
<feature type="compositionally biased region" description="Basic and acidic residues" evidence="1">
    <location>
        <begin position="1"/>
        <end position="11"/>
    </location>
</feature>
<feature type="region of interest" description="Disordered" evidence="1">
    <location>
        <begin position="714"/>
        <end position="739"/>
    </location>
</feature>
<dbReference type="Gene3D" id="3.90.75.10">
    <property type="entry name" value="Homing Intron 3 (I-ppo) Encoded Endonuclease, Chain A"/>
    <property type="match status" value="1"/>
</dbReference>
<dbReference type="OrthoDB" id="5386048at2759"/>
<evidence type="ECO:0000259" key="2">
    <source>
        <dbReference type="Pfam" id="PF05551"/>
    </source>
</evidence>
<dbReference type="Pfam" id="PF05551">
    <property type="entry name" value="zf-His_Me_endon"/>
    <property type="match status" value="1"/>
</dbReference>
<organism evidence="3 4">
    <name type="scientific">Phialocephala subalpina</name>
    <dbReference type="NCBI Taxonomy" id="576137"/>
    <lineage>
        <taxon>Eukaryota</taxon>
        <taxon>Fungi</taxon>
        <taxon>Dikarya</taxon>
        <taxon>Ascomycota</taxon>
        <taxon>Pezizomycotina</taxon>
        <taxon>Leotiomycetes</taxon>
        <taxon>Helotiales</taxon>
        <taxon>Mollisiaceae</taxon>
        <taxon>Phialocephala</taxon>
        <taxon>Phialocephala fortinii species complex</taxon>
    </lineage>
</organism>
<keyword evidence="4" id="KW-1185">Reference proteome</keyword>
<proteinExistence type="predicted"/>
<dbReference type="STRING" id="576137.A0A1L7X0P3"/>
<dbReference type="Proteomes" id="UP000184330">
    <property type="component" value="Unassembled WGS sequence"/>
</dbReference>
<dbReference type="GO" id="GO:0004519">
    <property type="term" value="F:endonuclease activity"/>
    <property type="evidence" value="ECO:0007669"/>
    <property type="project" value="InterPro"/>
</dbReference>
<feature type="region of interest" description="Disordered" evidence="1">
    <location>
        <begin position="435"/>
        <end position="465"/>
    </location>
</feature>
<dbReference type="InterPro" id="IPR008704">
    <property type="entry name" value="Endonuclease_Zinc-binding_loop"/>
</dbReference>
<sequence>MPPYDQRRQDNGKAFQNPEIEGDRPTEDETHRGLGNFVKEKLSSHHRTKSEEVGSLPSDNEDVEDEHGNMKHSSTKSCSEDLGSLENPHVILSDPSSSSASDHSDHEDDRDSQIDSLHKFQHHSLGLVPSSDKSQYGRAETLLLADTQPNTQIANTAPNEYLPDSRVNEIETKSSAKGLNEGDLLPDTQVIWSVHRSFGDNSCSPSQINPIAPTNLSFSFDGDGLLPDTQANSQKLHGPFDDDSGSPAQANDSERDIAPETVRGDDDLPDTQVNVQNFSDHFTQSTFTSSAIPKTTITNHFLSTKSSRFDTPIPDTQVGASYKYDSLLDNFQTSTMSDADLPDTQINRANDPIQPGLAYNQALRDDDLLETQRYCPAKVLTLRDEDLPDTQMAFLQALDSRNLSPENHHIPSTQLNISTSSITRASDHISKITDNGLQATQPNTPSSSSPFQNTPISSQSFADDDFDDTQASIAPTLFHRQRTAASIASFKSDLSAAPSKAEKAPLNKLTCWERKRIACSYNCPPSLTKAMKQWIRKTHNLLDPFREDDDCWFHPAPPAARVTASGILRSVGKLQKCFTWQDHRGKHSLVLNYGIVSKIVNYKMTKQQKDGFINKQWHLSHLCGNWTCLNPAHTTVEPGNINISRNNCFSHRSGCHHEPKCMKDKKISLAPDGKPISHSTLYTRGEATQQAVDNWDDWSMQSFDDGEVSISLNDEDETDFALHEEVEDEDAPVEESGDA</sequence>
<dbReference type="InterPro" id="IPR044930">
    <property type="entry name" value="Homing_endonuclease_His-Me"/>
</dbReference>
<name>A0A1L7X0P3_9HELO</name>
<reference evidence="3 4" key="1">
    <citation type="submission" date="2016-03" db="EMBL/GenBank/DDBJ databases">
        <authorList>
            <person name="Ploux O."/>
        </authorList>
    </citation>
    <scope>NUCLEOTIDE SEQUENCE [LARGE SCALE GENOMIC DNA]</scope>
    <source>
        <strain evidence="3 4">UAMH 11012</strain>
    </source>
</reference>
<feature type="compositionally biased region" description="Basic and acidic residues" evidence="1">
    <location>
        <begin position="21"/>
        <end position="43"/>
    </location>
</feature>
<feature type="region of interest" description="Disordered" evidence="1">
    <location>
        <begin position="222"/>
        <end position="254"/>
    </location>
</feature>
<protein>
    <recommendedName>
        <fullName evidence="2">Zinc-binding loop region of homing endonuclease domain-containing protein</fullName>
    </recommendedName>
</protein>
<dbReference type="AlphaFoldDB" id="A0A1L7X0P3"/>
<evidence type="ECO:0000313" key="3">
    <source>
        <dbReference type="EMBL" id="CZR58579.1"/>
    </source>
</evidence>
<dbReference type="SUPFAM" id="SSF54060">
    <property type="entry name" value="His-Me finger endonucleases"/>
    <property type="match status" value="1"/>
</dbReference>
<dbReference type="EMBL" id="FJOG01000012">
    <property type="protein sequence ID" value="CZR58579.1"/>
    <property type="molecule type" value="Genomic_DNA"/>
</dbReference>
<dbReference type="InterPro" id="IPR044925">
    <property type="entry name" value="His-Me_finger_sf"/>
</dbReference>
<feature type="domain" description="Zinc-binding loop region of homing endonuclease" evidence="2">
    <location>
        <begin position="610"/>
        <end position="664"/>
    </location>
</feature>
<feature type="compositionally biased region" description="Basic and acidic residues" evidence="1">
    <location>
        <begin position="102"/>
        <end position="113"/>
    </location>
</feature>
<evidence type="ECO:0000313" key="4">
    <source>
        <dbReference type="Proteomes" id="UP000184330"/>
    </source>
</evidence>
<feature type="compositionally biased region" description="Polar residues" evidence="1">
    <location>
        <begin position="435"/>
        <end position="456"/>
    </location>
</feature>
<gene>
    <name evidence="3" type="ORF">PAC_08471</name>
</gene>
<accession>A0A1L7X0P3</accession>